<feature type="domain" description="Reverse transcriptase" evidence="2">
    <location>
        <begin position="140"/>
        <end position="364"/>
    </location>
</feature>
<dbReference type="AlphaFoldDB" id="A0A5C6C2Z9"/>
<dbReference type="PANTHER" id="PTHR34047">
    <property type="entry name" value="NUCLEAR INTRON MATURASE 1, MITOCHONDRIAL-RELATED"/>
    <property type="match status" value="1"/>
</dbReference>
<dbReference type="InterPro" id="IPR043128">
    <property type="entry name" value="Rev_trsase/Diguanyl_cyclase"/>
</dbReference>
<evidence type="ECO:0000259" key="2">
    <source>
        <dbReference type="PROSITE" id="PS50878"/>
    </source>
</evidence>
<comment type="caution">
    <text evidence="3">The sequence shown here is derived from an EMBL/GenBank/DDBJ whole genome shotgun (WGS) entry which is preliminary data.</text>
</comment>
<dbReference type="InterPro" id="IPR051083">
    <property type="entry name" value="GrpII_Intron_Splice-Mob/Def"/>
</dbReference>
<dbReference type="SUPFAM" id="SSF56672">
    <property type="entry name" value="DNA/RNA polymerases"/>
    <property type="match status" value="1"/>
</dbReference>
<dbReference type="OrthoDB" id="258234at2"/>
<evidence type="ECO:0000256" key="1">
    <source>
        <dbReference type="ARBA" id="ARBA00034120"/>
    </source>
</evidence>
<reference evidence="3 4" key="1">
    <citation type="journal article" date="2020" name="Antonie Van Leeuwenhoek">
        <title>Rhodopirellula heiligendammensis sp. nov., Rhodopirellula pilleata sp. nov., and Rhodopirellula solitaria sp. nov. isolated from natural or artificial marine surfaces in Northern Germany and California, USA, and emended description of the genus Rhodopirellula.</title>
        <authorList>
            <person name="Kallscheuer N."/>
            <person name="Wiegand S."/>
            <person name="Jogler M."/>
            <person name="Boedeker C."/>
            <person name="Peeters S.H."/>
            <person name="Rast P."/>
            <person name="Heuer A."/>
            <person name="Jetten M.S.M."/>
            <person name="Rohde M."/>
            <person name="Jogler C."/>
        </authorList>
    </citation>
    <scope>NUCLEOTIDE SEQUENCE [LARGE SCALE GENOMIC DNA]</scope>
    <source>
        <strain evidence="3 4">Poly21</strain>
    </source>
</reference>
<proteinExistence type="inferred from homology"/>
<dbReference type="Gene3D" id="3.30.70.270">
    <property type="match status" value="1"/>
</dbReference>
<organism evidence="3 4">
    <name type="scientific">Allorhodopirellula heiligendammensis</name>
    <dbReference type="NCBI Taxonomy" id="2714739"/>
    <lineage>
        <taxon>Bacteria</taxon>
        <taxon>Pseudomonadati</taxon>
        <taxon>Planctomycetota</taxon>
        <taxon>Planctomycetia</taxon>
        <taxon>Pirellulales</taxon>
        <taxon>Pirellulaceae</taxon>
        <taxon>Allorhodopirellula</taxon>
    </lineage>
</organism>
<dbReference type="Proteomes" id="UP000319908">
    <property type="component" value="Unassembled WGS sequence"/>
</dbReference>
<evidence type="ECO:0000313" key="4">
    <source>
        <dbReference type="Proteomes" id="UP000319908"/>
    </source>
</evidence>
<evidence type="ECO:0000313" key="3">
    <source>
        <dbReference type="EMBL" id="TWU18562.1"/>
    </source>
</evidence>
<protein>
    <submittedName>
        <fullName evidence="3">Group II intron-encoded protein LtrA</fullName>
    </submittedName>
</protein>
<dbReference type="CDD" id="cd01651">
    <property type="entry name" value="RT_G2_intron"/>
    <property type="match status" value="1"/>
</dbReference>
<gene>
    <name evidence="3" type="primary">ltrA_1</name>
    <name evidence="3" type="ORF">Poly21_07260</name>
</gene>
<sequence length="476" mass="53881">MPKQTIGPPFNPLALAKETQVAVELLLLEDQTKSQAQTSEPAAEFEAKRQYSRLQSCYLSNRVRGLYGPLEAYRLAVKEWALVSADKKHEHCQTLLAAVANPMMLNISLEKLMPKLIRRDADLELFLHDSSAKWNWLRGLQRDLTENRFRRGKYEKYKIAKPGNSGFRTIEVPNSEARIVARTLASVLQPLVDPLFYPLSVGFRPGRSVLHGIAAAEQLLQRGLTHWVACDIRDAFGQVPKQPLLDVLTSRLHGSSVMCLVREILDTHRKRGIPQGIAISPLAMNVYLDHFLDRWWTERFPHTCLVRYADDIMIACPSRQLAIAAFEALETRGTAIGMPIKETQTDAVLDLTKGDVVDWLGFRIRLCGDDMKVTLGTKSWENLEFKLKEVQSRKCRGETYSREDIASIGFGRMLEKAIAFGEQQVPAAAVKIRDLANELNLDMSAFTNERAQSAWSVGQQKWQEAREKVTDWLPLN</sequence>
<dbReference type="InterPro" id="IPR043502">
    <property type="entry name" value="DNA/RNA_pol_sf"/>
</dbReference>
<name>A0A5C6C2Z9_9BACT</name>
<dbReference type="PROSITE" id="PS50878">
    <property type="entry name" value="RT_POL"/>
    <property type="match status" value="1"/>
</dbReference>
<dbReference type="Pfam" id="PF00078">
    <property type="entry name" value="RVT_1"/>
    <property type="match status" value="1"/>
</dbReference>
<dbReference type="EMBL" id="SJPU01000001">
    <property type="protein sequence ID" value="TWU18562.1"/>
    <property type="molecule type" value="Genomic_DNA"/>
</dbReference>
<comment type="similarity">
    <text evidence="1">Belongs to the bacterial reverse transcriptase family.</text>
</comment>
<dbReference type="PANTHER" id="PTHR34047:SF8">
    <property type="entry name" value="PROTEIN YKFC"/>
    <property type="match status" value="1"/>
</dbReference>
<dbReference type="InterPro" id="IPR000477">
    <property type="entry name" value="RT_dom"/>
</dbReference>
<keyword evidence="4" id="KW-1185">Reference proteome</keyword>
<dbReference type="RefSeq" id="WP_146405589.1">
    <property type="nucleotide sequence ID" value="NZ_SJPU01000001.1"/>
</dbReference>
<accession>A0A5C6C2Z9</accession>